<name>A0ABD0LBN5_9CAEN</name>
<dbReference type="PROSITE" id="PS01186">
    <property type="entry name" value="EGF_2"/>
    <property type="match status" value="1"/>
</dbReference>
<evidence type="ECO:0000259" key="5">
    <source>
        <dbReference type="PROSITE" id="PS50026"/>
    </source>
</evidence>
<dbReference type="PROSITE" id="PS50026">
    <property type="entry name" value="EGF_3"/>
    <property type="match status" value="1"/>
</dbReference>
<dbReference type="Gene3D" id="2.70.70.10">
    <property type="entry name" value="Glucose Permease (Domain IIA)"/>
    <property type="match status" value="1"/>
</dbReference>
<dbReference type="InterPro" id="IPR018097">
    <property type="entry name" value="EGF_Ca-bd_CS"/>
</dbReference>
<feature type="region of interest" description="Disordered" evidence="3">
    <location>
        <begin position="1134"/>
        <end position="1165"/>
    </location>
</feature>
<feature type="region of interest" description="Disordered" evidence="3">
    <location>
        <begin position="4765"/>
        <end position="4808"/>
    </location>
</feature>
<dbReference type="PROSITE" id="PS50948">
    <property type="entry name" value="PAN"/>
    <property type="match status" value="1"/>
</dbReference>
<feature type="compositionally biased region" description="Basic residues" evidence="3">
    <location>
        <begin position="4777"/>
        <end position="4787"/>
    </location>
</feature>
<organism evidence="7 8">
    <name type="scientific">Batillaria attramentaria</name>
    <dbReference type="NCBI Taxonomy" id="370345"/>
    <lineage>
        <taxon>Eukaryota</taxon>
        <taxon>Metazoa</taxon>
        <taxon>Spiralia</taxon>
        <taxon>Lophotrochozoa</taxon>
        <taxon>Mollusca</taxon>
        <taxon>Gastropoda</taxon>
        <taxon>Caenogastropoda</taxon>
        <taxon>Sorbeoconcha</taxon>
        <taxon>Cerithioidea</taxon>
        <taxon>Batillariidae</taxon>
        <taxon>Batillaria</taxon>
    </lineage>
</organism>
<proteinExistence type="predicted"/>
<feature type="compositionally biased region" description="Polar residues" evidence="3">
    <location>
        <begin position="1134"/>
        <end position="1149"/>
    </location>
</feature>
<dbReference type="Pfam" id="PF00024">
    <property type="entry name" value="PAN_1"/>
    <property type="match status" value="1"/>
</dbReference>
<feature type="region of interest" description="Disordered" evidence="3">
    <location>
        <begin position="4293"/>
        <end position="4314"/>
    </location>
</feature>
<evidence type="ECO:0000313" key="8">
    <source>
        <dbReference type="Proteomes" id="UP001519460"/>
    </source>
</evidence>
<dbReference type="InterPro" id="IPR011055">
    <property type="entry name" value="Dup_hybrid_motif"/>
</dbReference>
<evidence type="ECO:0000259" key="6">
    <source>
        <dbReference type="PROSITE" id="PS50948"/>
    </source>
</evidence>
<evidence type="ECO:0000256" key="4">
    <source>
        <dbReference type="SAM" id="Phobius"/>
    </source>
</evidence>
<keyword evidence="4" id="KW-0472">Membrane</keyword>
<evidence type="ECO:0000256" key="2">
    <source>
        <dbReference type="PROSITE-ProRule" id="PRU00076"/>
    </source>
</evidence>
<dbReference type="Proteomes" id="UP001519460">
    <property type="component" value="Unassembled WGS sequence"/>
</dbReference>
<accession>A0ABD0LBN5</accession>
<dbReference type="Gene3D" id="1.25.10.20">
    <property type="entry name" value="Vitellinogen, superhelical"/>
    <property type="match status" value="1"/>
</dbReference>
<keyword evidence="4" id="KW-1133">Transmembrane helix</keyword>
<protein>
    <recommendedName>
        <fullName evidence="9">Apple domain-containing protein</fullName>
    </recommendedName>
</protein>
<keyword evidence="4" id="KW-0812">Transmembrane</keyword>
<feature type="domain" description="Apple" evidence="6">
    <location>
        <begin position="1742"/>
        <end position="1821"/>
    </location>
</feature>
<dbReference type="PROSITE" id="PS00022">
    <property type="entry name" value="EGF_1"/>
    <property type="match status" value="1"/>
</dbReference>
<dbReference type="PANTHER" id="PTHR16897:SF2">
    <property type="entry name" value="OS03G0226600 PROTEIN"/>
    <property type="match status" value="1"/>
</dbReference>
<dbReference type="InterPro" id="IPR011030">
    <property type="entry name" value="Lipovitellin_superhlx_dom"/>
</dbReference>
<dbReference type="PROSITE" id="PS01187">
    <property type="entry name" value="EGF_CA"/>
    <property type="match status" value="1"/>
</dbReference>
<evidence type="ECO:0000313" key="7">
    <source>
        <dbReference type="EMBL" id="KAK7496755.1"/>
    </source>
</evidence>
<feature type="domain" description="EGF-like" evidence="5">
    <location>
        <begin position="4556"/>
        <end position="4600"/>
    </location>
</feature>
<reference evidence="7 8" key="1">
    <citation type="journal article" date="2023" name="Sci. Data">
        <title>Genome assembly of the Korean intertidal mud-creeper Batillaria attramentaria.</title>
        <authorList>
            <person name="Patra A.K."/>
            <person name="Ho P.T."/>
            <person name="Jun S."/>
            <person name="Lee S.J."/>
            <person name="Kim Y."/>
            <person name="Won Y.J."/>
        </authorList>
    </citation>
    <scope>NUCLEOTIDE SEQUENCE [LARGE SCALE GENOMIC DNA]</scope>
    <source>
        <strain evidence="7">Wonlab-2016</strain>
    </source>
</reference>
<feature type="transmembrane region" description="Helical" evidence="4">
    <location>
        <begin position="4633"/>
        <end position="4652"/>
    </location>
</feature>
<gene>
    <name evidence="7" type="ORF">BaRGS_00011964</name>
</gene>
<dbReference type="Gene3D" id="3.50.4.10">
    <property type="entry name" value="Hepatocyte Growth Factor"/>
    <property type="match status" value="1"/>
</dbReference>
<feature type="non-terminal residue" evidence="7">
    <location>
        <position position="1"/>
    </location>
</feature>
<dbReference type="PANTHER" id="PTHR16897">
    <property type="entry name" value="OS10G0105400 PROTEIN"/>
    <property type="match status" value="1"/>
</dbReference>
<dbReference type="CDD" id="cd01099">
    <property type="entry name" value="PAN_AP_HGF"/>
    <property type="match status" value="1"/>
</dbReference>
<dbReference type="SMART" id="SM00473">
    <property type="entry name" value="PAN_AP"/>
    <property type="match status" value="1"/>
</dbReference>
<comment type="caution">
    <text evidence="2">Lacks conserved residue(s) required for the propagation of feature annotation.</text>
</comment>
<dbReference type="Pfam" id="PF17963">
    <property type="entry name" value="Big_9"/>
    <property type="match status" value="1"/>
</dbReference>
<evidence type="ECO:0008006" key="9">
    <source>
        <dbReference type="Google" id="ProtNLM"/>
    </source>
</evidence>
<keyword evidence="2" id="KW-0245">EGF-like domain</keyword>
<keyword evidence="8" id="KW-1185">Reference proteome</keyword>
<dbReference type="InterPro" id="IPR003609">
    <property type="entry name" value="Pan_app"/>
</dbReference>
<feature type="region of interest" description="Disordered" evidence="3">
    <location>
        <begin position="1742"/>
        <end position="1762"/>
    </location>
</feature>
<evidence type="ECO:0000256" key="1">
    <source>
        <dbReference type="ARBA" id="ARBA00023157"/>
    </source>
</evidence>
<feature type="disulfide bond" evidence="2">
    <location>
        <begin position="4590"/>
        <end position="4599"/>
    </location>
</feature>
<dbReference type="SUPFAM" id="SSF57414">
    <property type="entry name" value="Hairpin loop containing domain-like"/>
    <property type="match status" value="1"/>
</dbReference>
<sequence length="4808" mass="527783">FRVSPVNKTEDGHKLHSLAVDSLVQYVSGMVYNNPMQWDLSKAFLFVVDDTGGVRLVHCHPEDHEELLVIKKAMIEESAKEWSYTAEEADHFDFPVIEASATTTVNFDGKRPISSPTVVFHNLLPQTLETKPKQEKHTLAAVRQNITKIFDCIRRHPEKDDLNRSLCVNDLRDILHKLHAEEYRQFVGSLLDNDCQGNDTFCRDRRLILIDVIAGLGDATSQELLMTYVLSKRPAVDEELRRVFLHCVAMERPMKSFVKAIERFCFGPGGEQHGSRNMTRTQSRACLAVGSLTRNLAKAGRHTLANTLAHRLETWLDEHGKGDHEISKRDTWLTDTEHKDHHLSKAVLLHALGNAALTRSRRHLLDHAQPNKGHHVWRRAALDALRHYTCKESASVMLDSILKDEKHSVREMALDVYAQHPRRRDITRDKESLILSRNYTYPSVARVKRDIFEKVLLKFRVEVPKFSWSKEIGTKDVGASFGVYFNNYVDALFKVLSGYVDVNAHDKVWAQVHIGLIKKQWDILFVEACYRGRLSYNFNVVKDFTIGAVQDIANAFDVISKRIIEPMEKAANGLAAKLQDPFSSVPMSGFDALAQTVRDLPKMTQEVLQSVVNLAKATELLSGTPLLTKIKQLSARAQSLLEDTHGETTDLYSSIKDAAVVALPFAEKEIRGFINTVLSKLGDVTKAPNQVFSLIERGKMGWGLNNPHEAVFVVLNYIFLMHMLGSRSALMNAGEELREFVETVQYLVDRLKADHRRRKRAADPFDEMTQIIGSSVDEALKNLYSAADSMIKGVEGISQIAKQLQKGFDKLILYTEFLKDNFAEVKEAVDKVKSRVQALFGQKFHSEFPDQRRDCDAECGCGYFTGESRYGHPGIDLMLGPDWAIPSPVAGIISPAGDNSISIDPYTSGFQDYEIILSNIQLNDSLVGQETFVDAGDTIGTPVGRSGCRYSHFHVAMKRKGSDSKSGPSYYVDPTPFLSVPSPIPKWEQECKHFTYKHIKQVIDFDEFSEGFQSLFEELKRAALDAGKNLIMEAVDDLKTKVKDTMKDIAKDIVKDIDLNPGAAKDFFSNIASEKFSISKIADMAKNIAKDNPLAQSLRNVTEIIGQAKDFVRKPSLDKLVTIGTGAVTRLLSSRQRMASDNSGSTDQPNNDDTDFETLADISSSPSSREGMIVALKADARKLCPLIGKALPAAGVSTCMPHDDCLGIDCDVNLSGVSSWLSERIRFSVRMNPEEREVKVTVDGIQHLMTGDVQKTVEGTILGGKIKITARLAAAWEGREVSLSVTLKGCAYGFCTPDIPLMRNNHFIKKEQFVGDLLGPHLGKLESLSLDDVTSMFSDFNFPLNNIVLQVEGVQESISVALTTADGKISVELEQEFKDQEDQKDEGGFPQRGQDGDFSVSFFSFSSTFPVGPVPFTIAFGAGGAFGVEFELGVQAIDSSMTAAFTPWISGKMAADFGIELGIAKAGIQLTGCLLKTTFPLNLRANFNKQPVVSDKSLEVEMIPIELKLHAYLKIRILIATATFKVDIWHWAADPLRGVIWQTEYRKDDEGPPQFKCSFVNGVMSCDGQIGKRDASSTGDACSVTQVEGRHPHDPAFKLEFFAEDDDSDLKLWYAVGDYPGGTNVVGWTEMRGASLLAPAILPCGVPLYFLVRARNSQGLETTGRCSIATYDCTFPDGRADSAYRCSSHSSKLSANVILFEDSELKTDKLFHAVGYSPSSYGHEVVDWLPLTLSNSQPQPGVSGDLRHFNPARPGRLTSTPKKSVKASSASLCASECLKMSTCVSFAYNKHSQSCELQEVTEGARAVRRPDGHFVTYERLGNALTAVLRYERLPLRHGTRYYVNADVQNVLGYRATLTSEGTMVDFTPPEPGDVGEVIKDELSADGCGISILQRCVDHEAFSLNHRVIVDGKGSTTVLNGNRRGQELRYTIENYQASANWDGFKDEECGIYGYAFAVGSTACGSDVASFRDPHASIHNPDDWHHSGLVKDLHLADGPYYVTVQAVNDIIHGGDLVTTVCHSTPFVVDTAPPFMNSVEEILFDETFRFLVVYFNATDVTSGVARTEFGLGRTKYDVMIRRYLPFEMRGGASNTYIVNEEFETEDGVPAWIRLKVVDNVGLSDTGSSDAPIIIDSTAPTEGHVMDGAVLGQDICCQSKTTEICAQWTDFHDPDSSIDRFHWGVGLTPGDDDVVPFHILSAYDKQSCIEVELQHAFTYFSTVVAFNKALNQKSTNTTSNGLLVDVTPPIPGNVSDGDDINNDIDFTSETATITTTWSDFRDPESGLTPYSLSVSINQQLDKVFTDINAETFTDHSFSFQHGDTVVAELTATNRAGGLVSVPSDGMLVDHTPPDLLSISTKNQTQYQQRDDVLHFIWQFKDPESGVAEYRCVIYKLHQGRKSKFWPAVTDFYSIRLNTTSSSHGELHLDGLSLENGAEYSLAVTALNRAKMATAEESNGVTVDTTPPRILKVSLARLGEAEELNDDYQVEQVEGEPLWVTWTPHDTESGIEESQICIGLAGTNDCISTFTRTVKGLLCSTSFDVKDLQVSAGDDRVLYQAYIVVTNGAGVRSGLVASKQFLVLKANVAGVVLDGRRLKDVDFFHDAASIAITFHGFSSEACGIVGYEWGVGTSPFATDILPYSDFGLVVDDHGNGFAQAHITQVERQTYFSTVRAITGHSCHEEYIVSSSDGLTLDTTPPSVTFNMGARQMTSDEVVYQTVGNTLQIAWKAEDDSGVNETVLTLGLFEDNPMKIRVAPVPSEPIVLDTVRQSGDSIYSSIAVSDNAGNDAVLPLPLVTFDFSPPVLVDMKCTDVVSTVASVLACNWLSVKEEHGELSEIKFGLGSGHSVPNLLNFTSVPRHSQRWSVDTDFIISSENVKEIYVIVSVADATGFKTELPIKVTVDVSPPMVDAVRVVTSPRPGYHDEEQQCQTSQDYIEVLLQGLEDTESAVARVELAVGSSRGRSDIKPFREYNSLHGLYIMGDLSLHQRSIVYVTARVTNEVGLSTIQTSEGVAISPEPRLEVWDGPGDTDIDGQAEMNVMQGSWSYSDPCPVLSAEWSLREVGGKMITNFTAILGKTSMFYSDALGLENFKVYVNYVRIRDAMNRTFTAFSDGITISVRQPEPATVRDGLTLADQDFQEATDRLSANWDDFGDSQSSLPSDDIVKYEAAVGTDRRYTTTRANIHTFTDIGLATNVTFYGMNLTAKVVTYFITVRAYSGAGSFIESSSDGIKVGFSADMVPGQVLVDRYQSSVSSVRFSWTDFVSDMVITHYLVGVSTTAPPWDNSTYDCTDLVQNSGFVFDVYTLQVLDGDSLAVVEGVNLRHGSAYHVTVVAEDKMGRCSAAISDEVIVDTTPPFAGHISADGVNAETVIFLHSDQTVVISLEEFPDPESGVRNVEVELYQADSCDPEKQRDSWIPLSKISAVNESRVAMRNLQLHVDTFYFLKATVANGAGLQTTATSRPLMLDTTPPLPGLVKLGTDWAAADRTFQSETHSLRGMIALQSLSSQKDCTTQVNLLSADSKDEWFTMGQEFAEDCVRFETSDLRVSIQHNPYLTGVDKGAAQSKQMTWREGDYVFRLTPATGENVLSGFALHAPSLRPPFLAQNGLLSGQNATSDCDPSVDICLENSNDTASEKPMLTEGDYGMGLSFMEHHGEVKALFWIQDFLQLRQTWIPLGFDPAVTPAEYVLSLQKRMGSGQETWEVTALVNGEAKAGTSGLVFPSEFVVSVYTWNMNDYFPPITDHFQPFEVYTVVSVLSLPVENRPLCSYGTAFQDLLSGIKEIWVGASDGFNSTANVAPHTLVKSFCLPCLKGCSSICSSCSGDSISGDYSVLPVMLSGLLLEAANERFSRTTSSTLDETSLKNSSQKLEEAAEELRQFQLPTYYLDVRVVDHSGLATDTKSVGIVVDTSPPVVKSFYCTDPEYKSDIETMYLGNNHTVGVKWDVYEDITSVQSVSLSVGTQPGLEDIATTVRLRPSAREYVFDNLAPLLVENETYFVTLEVQNEAGLVSQAWSNFTVQTTPPDLSAVTLSLPNVTMTKVGDVDIEWGIGTSDGREDVFPKTVIGTKNAKKVVIVNGFIQVDGFSEDFSVGDYAKQNFTSDTKPDPSANTFEMEPGRCMEQRMYGVSKSHVATAIELPPVCIKRPDDVMLEADDVPHELWISNSTSVDGSPTSADSMRVKVKLSRGAIVAGMLRERDLDVQYGSSASTEFSPFIIHPDPLADPSSRWLRKRLESMPGPKIFLSPVAKAQLSEDVEVTYAVPADVDIPDDSTKGESGKLLKKAARLELCARVFSNSPDSAESRARRRRNAPTSSTASATLGPRMVTMAVVSKTVPNLPPVIQNPFFTMLEDSGLQDFTITYTDDEGDAVVFALARQPAHGTANVTENGLLQYRADPDFSGTDLIYVLGREMLDPRNIALGVIPNTVAFSISAHVTGVNDPPDIIFLPPQNNSAVTCETAGSPTAGWGVNVSVFVEGNTTTLAALGTLLLTDVDQDADFVVSDIVHTDIQKYDVSGTYVMGGKEVALNMTDGYSGHVVYKVRIKDAAAAFSRQLTLNTYVLISPCFHGNCEPRVHTGTCQEPQRAFTFDPYFCKCDLGYEGEWCETETDECKTATCSPITDCVDLIGGYRCDANSTKLVAIILCPIVAVLLGVFAFYKLKKKKSSKVGQWPSWSTLDLKSGISQVTVSARTVSDIDCTAVTEEPGNAMTNKTDTAVVQEVREDPEFFKLPLFTFQPAPNPAASRITTTGLFGVKGQTGDTTKSSTRLAAASSTATPCGAKHGQGRQPRRGIRRLPANNKVSAVEQDTLTKVDT</sequence>
<dbReference type="EMBL" id="JACVVK020000064">
    <property type="protein sequence ID" value="KAK7496755.1"/>
    <property type="molecule type" value="Genomic_DNA"/>
</dbReference>
<comment type="caution">
    <text evidence="7">The sequence shown here is derived from an EMBL/GenBank/DDBJ whole genome shotgun (WGS) entry which is preliminary data.</text>
</comment>
<evidence type="ECO:0000256" key="3">
    <source>
        <dbReference type="SAM" id="MobiDB-lite"/>
    </source>
</evidence>
<dbReference type="InterPro" id="IPR000742">
    <property type="entry name" value="EGF"/>
</dbReference>
<keyword evidence="1 2" id="KW-1015">Disulfide bond</keyword>
<dbReference type="Gene3D" id="2.10.25.10">
    <property type="entry name" value="Laminin"/>
    <property type="match status" value="1"/>
</dbReference>